<gene>
    <name evidence="1" type="ORF">D3H55_15190</name>
</gene>
<organism evidence="1 2">
    <name type="scientific">Bacillus salacetis</name>
    <dbReference type="NCBI Taxonomy" id="2315464"/>
    <lineage>
        <taxon>Bacteria</taxon>
        <taxon>Bacillati</taxon>
        <taxon>Bacillota</taxon>
        <taxon>Bacilli</taxon>
        <taxon>Bacillales</taxon>
        <taxon>Bacillaceae</taxon>
        <taxon>Bacillus</taxon>
    </lineage>
</organism>
<dbReference type="EMBL" id="QXIR01000022">
    <property type="protein sequence ID" value="RIW31319.1"/>
    <property type="molecule type" value="Genomic_DNA"/>
</dbReference>
<accession>A0A3A1QYP3</accession>
<keyword evidence="2" id="KW-1185">Reference proteome</keyword>
<name>A0A3A1QYP3_9BACI</name>
<dbReference type="RefSeq" id="WP_119548164.1">
    <property type="nucleotide sequence ID" value="NZ_QXIR01000022.1"/>
</dbReference>
<evidence type="ECO:0000313" key="2">
    <source>
        <dbReference type="Proteomes" id="UP000265801"/>
    </source>
</evidence>
<evidence type="ECO:0000313" key="1">
    <source>
        <dbReference type="EMBL" id="RIW31319.1"/>
    </source>
</evidence>
<dbReference type="Proteomes" id="UP000265801">
    <property type="component" value="Unassembled WGS sequence"/>
</dbReference>
<dbReference type="OrthoDB" id="26424at2"/>
<reference evidence="1 2" key="1">
    <citation type="submission" date="2018-09" db="EMBL/GenBank/DDBJ databases">
        <title>Bacillus saliacetes sp. nov., isolated from Thai shrimp paste (Ka-pi).</title>
        <authorList>
            <person name="Daroonpunt R."/>
            <person name="Tanasupawat S."/>
            <person name="Yiamsombut S."/>
        </authorList>
    </citation>
    <scope>NUCLEOTIDE SEQUENCE [LARGE SCALE GENOMIC DNA]</scope>
    <source>
        <strain evidence="1 2">SKP7-4</strain>
    </source>
</reference>
<comment type="caution">
    <text evidence="1">The sequence shown here is derived from an EMBL/GenBank/DDBJ whole genome shotgun (WGS) entry which is preliminary data.</text>
</comment>
<dbReference type="AlphaFoldDB" id="A0A3A1QYP3"/>
<protein>
    <submittedName>
        <fullName evidence="1">Uncharacterized protein</fullName>
    </submittedName>
</protein>
<sequence length="465" mass="54527">MNAPGQNKNKTGKPTVESVLSTLSKEQLIQIISDIADKDERVENKLLRTYGAADSGEALKLCRQEMRSIVRRYKGRERFIHAREAGGFAMEMGDILQTARSTKDPVTGVDIALMIMDEAINAFQYADDSNGDLGSLISQSQFMLEEICSNLDKASDHRRKISAKLLKHTDKKIFEDWEDFRIDLLNSCFLFADDEDYRGQLRDKIETFLSEKPNGFSSEYNNERLLQLLYRLLDEYGTADEGLQFILKHMHLPSFKEQLLEIYFQEGSYQKAIDLCLEGEKKDQQYPGLVSRWKKYRYQAYKSLSMKEEQKRLGRELLFNGEFSCYYDLKELAAKNYEQFYSELKQELQEARGAYAEQVFLKLVEEENDMEALLEFVRNKPRYYIEQYAGKLEKEYKEDVLQIYKQYLFDQANEASNRRVYKEVCRKINRYKKIAGKEKQMEVIDALEELNKNKPAFLDELKKIK</sequence>
<proteinExistence type="predicted"/>